<dbReference type="Proteomes" id="UP000192578">
    <property type="component" value="Unassembled WGS sequence"/>
</dbReference>
<comment type="caution">
    <text evidence="5">The sequence shown here is derived from an EMBL/GenBank/DDBJ whole genome shotgun (WGS) entry which is preliminary data.</text>
</comment>
<keyword evidence="6" id="KW-1185">Reference proteome</keyword>
<keyword evidence="1" id="KW-0175">Coiled coil</keyword>
<keyword evidence="3" id="KW-0812">Transmembrane</keyword>
<evidence type="ECO:0000259" key="4">
    <source>
        <dbReference type="Pfam" id="PF25473"/>
    </source>
</evidence>
<sequence length="249" mass="29328">MKVEEMKKLAWDVWEVYRGWGNWVYLRYRPYKVYVTLPNVAMLAVTLAAIIWATLFLAKRHSKRRRDFYFQQNQGLIKQEDIFEAHMAERETKLKTKFKSKGPFTSMDSDPLSKLSDGCGRGDQEIHKSINRPGEGETPAQHTGSYADLFDRDSGDEDESQVEELTYRTKDGRDPFEMAAHIPGELKKIQNKITTREMEKRLTEEQRKEEAQARREQLEQIFKLMQNQKDKFGAQNTDDIEEQMRMYSL</sequence>
<evidence type="ECO:0000313" key="5">
    <source>
        <dbReference type="EMBL" id="OQV25896.1"/>
    </source>
</evidence>
<feature type="region of interest" description="Disordered" evidence="2">
    <location>
        <begin position="229"/>
        <end position="249"/>
    </location>
</feature>
<dbReference type="InterPro" id="IPR026622">
    <property type="entry name" value="Mxra7"/>
</dbReference>
<dbReference type="InterPro" id="IPR057534">
    <property type="entry name" value="MXRA7_helical"/>
</dbReference>
<feature type="region of interest" description="Disordered" evidence="2">
    <location>
        <begin position="100"/>
        <end position="162"/>
    </location>
</feature>
<feature type="transmembrane region" description="Helical" evidence="3">
    <location>
        <begin position="33"/>
        <end position="58"/>
    </location>
</feature>
<proteinExistence type="predicted"/>
<name>A0A1W0XEJ2_HYPEX</name>
<dbReference type="AlphaFoldDB" id="A0A1W0XEJ2"/>
<feature type="coiled-coil region" evidence="1">
    <location>
        <begin position="199"/>
        <end position="228"/>
    </location>
</feature>
<gene>
    <name evidence="5" type="ORF">BV898_00040</name>
</gene>
<evidence type="ECO:0000256" key="3">
    <source>
        <dbReference type="SAM" id="Phobius"/>
    </source>
</evidence>
<keyword evidence="3" id="KW-1133">Transmembrane helix</keyword>
<protein>
    <recommendedName>
        <fullName evidence="4">Matrix-remodeling-associated protein 7 helical domain-containing protein</fullName>
    </recommendedName>
</protein>
<evidence type="ECO:0000256" key="1">
    <source>
        <dbReference type="SAM" id="Coils"/>
    </source>
</evidence>
<keyword evidence="3" id="KW-0472">Membrane</keyword>
<feature type="domain" description="Matrix-remodeling-associated protein 7 helical" evidence="4">
    <location>
        <begin position="187"/>
        <end position="248"/>
    </location>
</feature>
<reference evidence="6" key="1">
    <citation type="submission" date="2017-01" db="EMBL/GenBank/DDBJ databases">
        <title>Comparative genomics of anhydrobiosis in the tardigrade Hypsibius dujardini.</title>
        <authorList>
            <person name="Yoshida Y."/>
            <person name="Koutsovoulos G."/>
            <person name="Laetsch D."/>
            <person name="Stevens L."/>
            <person name="Kumar S."/>
            <person name="Horikawa D."/>
            <person name="Ishino K."/>
            <person name="Komine S."/>
            <person name="Tomita M."/>
            <person name="Blaxter M."/>
            <person name="Arakawa K."/>
        </authorList>
    </citation>
    <scope>NUCLEOTIDE SEQUENCE [LARGE SCALE GENOMIC DNA]</scope>
    <source>
        <strain evidence="6">Z151</strain>
    </source>
</reference>
<accession>A0A1W0XEJ2</accession>
<dbReference type="OrthoDB" id="5983600at2759"/>
<evidence type="ECO:0000256" key="2">
    <source>
        <dbReference type="SAM" id="MobiDB-lite"/>
    </source>
</evidence>
<dbReference type="EMBL" id="MTYJ01000001">
    <property type="protein sequence ID" value="OQV25896.1"/>
    <property type="molecule type" value="Genomic_DNA"/>
</dbReference>
<dbReference type="PANTHER" id="PTHR21845:SF2">
    <property type="entry name" value="MATRIX-REMODELING-ASSOCIATED PROTEIN 7"/>
    <property type="match status" value="1"/>
</dbReference>
<organism evidence="5 6">
    <name type="scientific">Hypsibius exemplaris</name>
    <name type="common">Freshwater tardigrade</name>
    <dbReference type="NCBI Taxonomy" id="2072580"/>
    <lineage>
        <taxon>Eukaryota</taxon>
        <taxon>Metazoa</taxon>
        <taxon>Ecdysozoa</taxon>
        <taxon>Tardigrada</taxon>
        <taxon>Eutardigrada</taxon>
        <taxon>Parachela</taxon>
        <taxon>Hypsibioidea</taxon>
        <taxon>Hypsibiidae</taxon>
        <taxon>Hypsibius</taxon>
    </lineage>
</organism>
<evidence type="ECO:0000313" key="6">
    <source>
        <dbReference type="Proteomes" id="UP000192578"/>
    </source>
</evidence>
<dbReference type="PANTHER" id="PTHR21845">
    <property type="entry name" value="TRANSMEMBRANE ANCHOR PROTEIN 1"/>
    <property type="match status" value="1"/>
</dbReference>
<dbReference type="Pfam" id="PF25473">
    <property type="entry name" value="MXRA7_helical"/>
    <property type="match status" value="1"/>
</dbReference>